<evidence type="ECO:0000256" key="3">
    <source>
        <dbReference type="SAM" id="SignalP"/>
    </source>
</evidence>
<feature type="signal peptide" evidence="3">
    <location>
        <begin position="1"/>
        <end position="20"/>
    </location>
</feature>
<dbReference type="RefSeq" id="WP_238053366.1">
    <property type="nucleotide sequence ID" value="NZ_JAKNGE010000002.1"/>
</dbReference>
<evidence type="ECO:0000313" key="7">
    <source>
        <dbReference type="Proteomes" id="UP001299608"/>
    </source>
</evidence>
<dbReference type="InterPro" id="IPR006143">
    <property type="entry name" value="RND_pump_MFP"/>
</dbReference>
<keyword evidence="2" id="KW-0175">Coiled coil</keyword>
<evidence type="ECO:0000256" key="1">
    <source>
        <dbReference type="ARBA" id="ARBA00009477"/>
    </source>
</evidence>
<keyword evidence="3" id="KW-0732">Signal</keyword>
<dbReference type="GO" id="GO:0015562">
    <property type="term" value="F:efflux transmembrane transporter activity"/>
    <property type="evidence" value="ECO:0007669"/>
    <property type="project" value="TreeGrafter"/>
</dbReference>
<evidence type="ECO:0000259" key="4">
    <source>
        <dbReference type="Pfam" id="PF25917"/>
    </source>
</evidence>
<protein>
    <submittedName>
        <fullName evidence="6">Efflux RND transporter periplasmic adaptor subunit</fullName>
    </submittedName>
</protein>
<dbReference type="GO" id="GO:1990281">
    <property type="term" value="C:efflux pump complex"/>
    <property type="evidence" value="ECO:0007669"/>
    <property type="project" value="TreeGrafter"/>
</dbReference>
<dbReference type="EMBL" id="JAKNGE010000002">
    <property type="protein sequence ID" value="MCG4744110.1"/>
    <property type="molecule type" value="Genomic_DNA"/>
</dbReference>
<dbReference type="Pfam" id="PF25917">
    <property type="entry name" value="BSH_RND"/>
    <property type="match status" value="1"/>
</dbReference>
<dbReference type="Gene3D" id="2.40.30.170">
    <property type="match status" value="1"/>
</dbReference>
<dbReference type="AlphaFoldDB" id="A0AAW5BIJ0"/>
<dbReference type="PANTHER" id="PTHR30469">
    <property type="entry name" value="MULTIDRUG RESISTANCE PROTEIN MDTA"/>
    <property type="match status" value="1"/>
</dbReference>
<name>A0AAW5BIJ0_9FIRM</name>
<dbReference type="SUPFAM" id="SSF111369">
    <property type="entry name" value="HlyD-like secretion proteins"/>
    <property type="match status" value="2"/>
</dbReference>
<evidence type="ECO:0000313" key="6">
    <source>
        <dbReference type="EMBL" id="MCG4744110.1"/>
    </source>
</evidence>
<organism evidence="6 7">
    <name type="scientific">Enterocloster aldenensis</name>
    <dbReference type="NCBI Taxonomy" id="358742"/>
    <lineage>
        <taxon>Bacteria</taxon>
        <taxon>Bacillati</taxon>
        <taxon>Bacillota</taxon>
        <taxon>Clostridia</taxon>
        <taxon>Lachnospirales</taxon>
        <taxon>Lachnospiraceae</taxon>
        <taxon>Enterocloster</taxon>
    </lineage>
</organism>
<evidence type="ECO:0000259" key="5">
    <source>
        <dbReference type="Pfam" id="PF25989"/>
    </source>
</evidence>
<dbReference type="InterPro" id="IPR058625">
    <property type="entry name" value="MdtA-like_BSH"/>
</dbReference>
<dbReference type="Gene3D" id="2.40.50.100">
    <property type="match status" value="1"/>
</dbReference>
<proteinExistence type="inferred from homology"/>
<reference evidence="6" key="1">
    <citation type="submission" date="2022-01" db="EMBL/GenBank/DDBJ databases">
        <title>Collection of gut derived symbiotic bacterial strains cultured from healthy donors.</title>
        <authorList>
            <person name="Lin H."/>
            <person name="Kohout C."/>
            <person name="Waligurski E."/>
            <person name="Pamer E.G."/>
        </authorList>
    </citation>
    <scope>NUCLEOTIDE SEQUENCE</scope>
    <source>
        <strain evidence="6">DFI.6.55</strain>
    </source>
</reference>
<feature type="coiled-coil region" evidence="2">
    <location>
        <begin position="153"/>
        <end position="198"/>
    </location>
</feature>
<sequence length="390" mass="41227">MKKLIGIGACLMLAASLSTGCSGNSSQTEVTTAIAKSGRDLSSMVWQGTVEALSTIDIMPEASGKVTEVNASEGQHVEKGDVIFQVDDTNAALSLQQAQAGYDAAQAAFNIAKKASEQNTNVAPAEIEYTDAKNNFARMQALYAANAISQVDLETAKSRMDSAEAKLQAARNGQDGNYDSAKAQMDSAKAALDIARKKYDDCTVTSPIAGMITKINVETGQTVSPQLTGATVMDDSGEKVEIQVADTDIDQLAEGMPMDVSLQSAGKTCSGSISEISAVCDAKTGMYTVKIRLDDKDSLHYTGLMADVRASVNEPSASVYIPSKCIFSDDNGDYVYVVSGDQAAKTPVTKGRKKNAYMEITQGLTQGNEVILQSSQALEDGMKVRVLTVK</sequence>
<comment type="similarity">
    <text evidence="1">Belongs to the membrane fusion protein (MFP) (TC 8.A.1) family.</text>
</comment>
<dbReference type="InterPro" id="IPR058637">
    <property type="entry name" value="YknX-like_C"/>
</dbReference>
<dbReference type="Pfam" id="PF25989">
    <property type="entry name" value="YknX_C"/>
    <property type="match status" value="1"/>
</dbReference>
<dbReference type="NCBIfam" id="TIGR01730">
    <property type="entry name" value="RND_mfp"/>
    <property type="match status" value="1"/>
</dbReference>
<feature type="domain" description="Multidrug resistance protein MdtA-like barrel-sandwich hybrid" evidence="4">
    <location>
        <begin position="55"/>
        <end position="225"/>
    </location>
</feature>
<feature type="domain" description="YknX-like C-terminal permuted SH3-like" evidence="5">
    <location>
        <begin position="320"/>
        <end position="386"/>
    </location>
</feature>
<evidence type="ECO:0000256" key="2">
    <source>
        <dbReference type="SAM" id="Coils"/>
    </source>
</evidence>
<dbReference type="PROSITE" id="PS51257">
    <property type="entry name" value="PROKAR_LIPOPROTEIN"/>
    <property type="match status" value="1"/>
</dbReference>
<dbReference type="Proteomes" id="UP001299608">
    <property type="component" value="Unassembled WGS sequence"/>
</dbReference>
<dbReference type="Gene3D" id="1.10.287.470">
    <property type="entry name" value="Helix hairpin bin"/>
    <property type="match status" value="1"/>
</dbReference>
<comment type="caution">
    <text evidence="6">The sequence shown here is derived from an EMBL/GenBank/DDBJ whole genome shotgun (WGS) entry which is preliminary data.</text>
</comment>
<feature type="chain" id="PRO_5043453501" evidence="3">
    <location>
        <begin position="21"/>
        <end position="390"/>
    </location>
</feature>
<gene>
    <name evidence="6" type="ORF">L0N08_01630</name>
</gene>
<accession>A0AAW5BIJ0</accession>
<dbReference type="Gene3D" id="2.40.420.20">
    <property type="match status" value="1"/>
</dbReference>